<dbReference type="AlphaFoldDB" id="A0A9X0UBF0"/>
<evidence type="ECO:0000259" key="4">
    <source>
        <dbReference type="PROSITE" id="PS50887"/>
    </source>
</evidence>
<dbReference type="PANTHER" id="PTHR45138:SF9">
    <property type="entry name" value="DIGUANYLATE CYCLASE DGCM-RELATED"/>
    <property type="match status" value="1"/>
</dbReference>
<protein>
    <recommendedName>
        <fullName evidence="1">diguanylate cyclase</fullName>
        <ecNumber evidence="1">2.7.7.65</ecNumber>
    </recommendedName>
</protein>
<dbReference type="PROSITE" id="PS50887">
    <property type="entry name" value="GGDEF"/>
    <property type="match status" value="1"/>
</dbReference>
<dbReference type="Proteomes" id="UP000600101">
    <property type="component" value="Unassembled WGS sequence"/>
</dbReference>
<reference evidence="5" key="1">
    <citation type="submission" date="2020-08" db="EMBL/GenBank/DDBJ databases">
        <authorList>
            <person name="Hu Y."/>
            <person name="Nguyen S.V."/>
            <person name="Li F."/>
            <person name="Fanning S."/>
        </authorList>
    </citation>
    <scope>NUCLEOTIDE SEQUENCE</scope>
    <source>
        <strain evidence="5">SYSU D8009</strain>
    </source>
</reference>
<accession>A0A9X0UBF0</accession>
<dbReference type="GO" id="GO:0043709">
    <property type="term" value="P:cell adhesion involved in single-species biofilm formation"/>
    <property type="evidence" value="ECO:0007669"/>
    <property type="project" value="TreeGrafter"/>
</dbReference>
<name>A0A9X0UBF0_9PROT</name>
<dbReference type="EMBL" id="JACOMF010000001">
    <property type="protein sequence ID" value="MBC4013764.1"/>
    <property type="molecule type" value="Genomic_DNA"/>
</dbReference>
<dbReference type="CDD" id="cd01949">
    <property type="entry name" value="GGDEF"/>
    <property type="match status" value="1"/>
</dbReference>
<dbReference type="PANTHER" id="PTHR45138">
    <property type="entry name" value="REGULATORY COMPONENTS OF SENSORY TRANSDUCTION SYSTEM"/>
    <property type="match status" value="1"/>
</dbReference>
<dbReference type="Gene3D" id="3.30.70.270">
    <property type="match status" value="1"/>
</dbReference>
<evidence type="ECO:0000313" key="5">
    <source>
        <dbReference type="EMBL" id="MBC4013764.1"/>
    </source>
</evidence>
<dbReference type="InterPro" id="IPR000160">
    <property type="entry name" value="GGDEF_dom"/>
</dbReference>
<dbReference type="InterPro" id="IPR050469">
    <property type="entry name" value="Diguanylate_Cyclase"/>
</dbReference>
<comment type="caution">
    <text evidence="5">The sequence shown here is derived from an EMBL/GenBank/DDBJ whole genome shotgun (WGS) entry which is preliminary data.</text>
</comment>
<dbReference type="Pfam" id="PF00990">
    <property type="entry name" value="GGDEF"/>
    <property type="match status" value="1"/>
</dbReference>
<dbReference type="NCBIfam" id="TIGR00254">
    <property type="entry name" value="GGDEF"/>
    <property type="match status" value="1"/>
</dbReference>
<dbReference type="GO" id="GO:1902201">
    <property type="term" value="P:negative regulation of bacterial-type flagellum-dependent cell motility"/>
    <property type="evidence" value="ECO:0007669"/>
    <property type="project" value="TreeGrafter"/>
</dbReference>
<feature type="region of interest" description="Disordered" evidence="3">
    <location>
        <begin position="1"/>
        <end position="26"/>
    </location>
</feature>
<gene>
    <name evidence="5" type="ORF">H7965_00390</name>
</gene>
<dbReference type="GO" id="GO:0005886">
    <property type="term" value="C:plasma membrane"/>
    <property type="evidence" value="ECO:0007669"/>
    <property type="project" value="TreeGrafter"/>
</dbReference>
<evidence type="ECO:0000313" key="6">
    <source>
        <dbReference type="Proteomes" id="UP000600101"/>
    </source>
</evidence>
<dbReference type="InterPro" id="IPR043128">
    <property type="entry name" value="Rev_trsase/Diguanyl_cyclase"/>
</dbReference>
<sequence>MHQADPTGPKRRTDGPPLPPADAAGTAPGLHAALLESRQRWRDFASLATDIAFETDAAGRLTFLAPDPCRGWPVTALLGRPGKLLLQQPEPDPFGLRRPLRGLRAWLRHAGDAPGCFSFAVAPLADVGGGFAGLRGCGREITAEVQEAEAQAAALRRAEALETLVRRVRRQVLAPRMLATALEALPAVLGCIGAAMLELGPEGRVQVTQQHGADPAPLLPALAPLLGGAQPSFRTGPGNEPLALLPSPHRVPPCHGLLAWRAAGARAFDADDRHLLHSISDLLFVTLGNQVLQRELELQARTDALTGLLNRRAFMEELRRRLDRPGEAGGTGALLFIDLDHFKPINDALGHEAGDAALVAVAGVLREMVRPVDLAARLGGDEFALWLQDADAAATARRAAAIGAAAARIRPWPAGRTGPALGFSIGCAVRPPDTRPAPDKLLAEADAAMYAVKRGGRGGWRLAGATEPAG</sequence>
<dbReference type="InterPro" id="IPR029787">
    <property type="entry name" value="Nucleotide_cyclase"/>
</dbReference>
<dbReference type="EC" id="2.7.7.65" evidence="1"/>
<proteinExistence type="predicted"/>
<dbReference type="RefSeq" id="WP_186768538.1">
    <property type="nucleotide sequence ID" value="NZ_JACOMF010000001.1"/>
</dbReference>
<organism evidence="5 6">
    <name type="scientific">Siccirubricoccus deserti</name>
    <dbReference type="NCBI Taxonomy" id="2013562"/>
    <lineage>
        <taxon>Bacteria</taxon>
        <taxon>Pseudomonadati</taxon>
        <taxon>Pseudomonadota</taxon>
        <taxon>Alphaproteobacteria</taxon>
        <taxon>Acetobacterales</taxon>
        <taxon>Roseomonadaceae</taxon>
        <taxon>Siccirubricoccus</taxon>
    </lineage>
</organism>
<dbReference type="GO" id="GO:0052621">
    <property type="term" value="F:diguanylate cyclase activity"/>
    <property type="evidence" value="ECO:0007669"/>
    <property type="project" value="UniProtKB-EC"/>
</dbReference>
<feature type="domain" description="GGDEF" evidence="4">
    <location>
        <begin position="330"/>
        <end position="465"/>
    </location>
</feature>
<dbReference type="SMART" id="SM00267">
    <property type="entry name" value="GGDEF"/>
    <property type="match status" value="1"/>
</dbReference>
<dbReference type="SUPFAM" id="SSF55073">
    <property type="entry name" value="Nucleotide cyclase"/>
    <property type="match status" value="1"/>
</dbReference>
<evidence type="ECO:0000256" key="2">
    <source>
        <dbReference type="ARBA" id="ARBA00034247"/>
    </source>
</evidence>
<evidence type="ECO:0000256" key="3">
    <source>
        <dbReference type="SAM" id="MobiDB-lite"/>
    </source>
</evidence>
<keyword evidence="6" id="KW-1185">Reference proteome</keyword>
<evidence type="ECO:0000256" key="1">
    <source>
        <dbReference type="ARBA" id="ARBA00012528"/>
    </source>
</evidence>
<comment type="catalytic activity">
    <reaction evidence="2">
        <text>2 GTP = 3',3'-c-di-GMP + 2 diphosphate</text>
        <dbReference type="Rhea" id="RHEA:24898"/>
        <dbReference type="ChEBI" id="CHEBI:33019"/>
        <dbReference type="ChEBI" id="CHEBI:37565"/>
        <dbReference type="ChEBI" id="CHEBI:58805"/>
        <dbReference type="EC" id="2.7.7.65"/>
    </reaction>
</comment>